<accession>A0A6V7NYB7</accession>
<dbReference type="PANTHER" id="PTHR46922:SF4">
    <property type="entry name" value="DHHA1 DOMAIN PROTEIN"/>
    <property type="match status" value="1"/>
</dbReference>
<proteinExistence type="predicted"/>
<name>A0A6V7NYB7_ANACO</name>
<dbReference type="EMBL" id="LR862143">
    <property type="protein sequence ID" value="CAD1823539.1"/>
    <property type="molecule type" value="Genomic_DNA"/>
</dbReference>
<organism evidence="1">
    <name type="scientific">Ananas comosus var. bracteatus</name>
    <name type="common">red pineapple</name>
    <dbReference type="NCBI Taxonomy" id="296719"/>
    <lineage>
        <taxon>Eukaryota</taxon>
        <taxon>Viridiplantae</taxon>
        <taxon>Streptophyta</taxon>
        <taxon>Embryophyta</taxon>
        <taxon>Tracheophyta</taxon>
        <taxon>Spermatophyta</taxon>
        <taxon>Magnoliopsida</taxon>
        <taxon>Liliopsida</taxon>
        <taxon>Poales</taxon>
        <taxon>Bromeliaceae</taxon>
        <taxon>Bromelioideae</taxon>
        <taxon>Ananas</taxon>
    </lineage>
</organism>
<gene>
    <name evidence="1" type="ORF">CB5_LOCUS6750</name>
</gene>
<dbReference type="AlphaFoldDB" id="A0A6V7NYB7"/>
<evidence type="ECO:0000313" key="1">
    <source>
        <dbReference type="EMBL" id="CAD1823539.1"/>
    </source>
</evidence>
<protein>
    <submittedName>
        <fullName evidence="1">Uncharacterized protein</fullName>
    </submittedName>
</protein>
<reference evidence="1" key="1">
    <citation type="submission" date="2020-07" db="EMBL/GenBank/DDBJ databases">
        <authorList>
            <person name="Lin J."/>
        </authorList>
    </citation>
    <scope>NUCLEOTIDE SEQUENCE</scope>
</reference>
<dbReference type="PANTHER" id="PTHR46922">
    <property type="entry name" value="DHHA1 DOMAIN PROTEIN"/>
    <property type="match status" value="1"/>
</dbReference>
<sequence>MELHVLADCLVVDVDSISNLRSELGHQLAKRSQFLNLRGIGAVVYKIPELNNDQMRKISLRSVDLEDTTPSHRYDFFKYGSGGHQNASSFMLRLSEFESWKLQTKPTDKAIN</sequence>